<dbReference type="GO" id="GO:0052837">
    <property type="term" value="P:thiazole biosynthetic process"/>
    <property type="evidence" value="ECO:0007669"/>
    <property type="project" value="InterPro"/>
</dbReference>
<dbReference type="EMBL" id="NVUL01000006">
    <property type="protein sequence ID" value="PCI81209.1"/>
    <property type="molecule type" value="Genomic_DNA"/>
</dbReference>
<proteinExistence type="predicted"/>
<gene>
    <name evidence="2" type="ORF">COB20_01995</name>
</gene>
<evidence type="ECO:0000313" key="2">
    <source>
        <dbReference type="EMBL" id="PCI81209.1"/>
    </source>
</evidence>
<sequence>MKPLTLDGENQPGELLNIPFYQLRSGFADLDKNKNYLLYCGKGMMSRLHAANLIDEGFANVAVLELSKPQKH</sequence>
<reference evidence="3" key="1">
    <citation type="submission" date="2017-08" db="EMBL/GenBank/DDBJ databases">
        <title>A dynamic microbial community with high functional redundancy inhabits the cold, oxic subseafloor aquifer.</title>
        <authorList>
            <person name="Tully B.J."/>
            <person name="Wheat C.G."/>
            <person name="Glazer B.T."/>
            <person name="Huber J.A."/>
        </authorList>
    </citation>
    <scope>NUCLEOTIDE SEQUENCE [LARGE SCALE GENOMIC DNA]</scope>
</reference>
<dbReference type="InterPro" id="IPR036873">
    <property type="entry name" value="Rhodanese-like_dom_sf"/>
</dbReference>
<dbReference type="CDD" id="cd00158">
    <property type="entry name" value="RHOD"/>
    <property type="match status" value="1"/>
</dbReference>
<accession>A0A2A4XGE2</accession>
<dbReference type="AlphaFoldDB" id="A0A2A4XGE2"/>
<dbReference type="PROSITE" id="PS50206">
    <property type="entry name" value="RHODANESE_3"/>
    <property type="match status" value="1"/>
</dbReference>
<dbReference type="InterPro" id="IPR026340">
    <property type="entry name" value="THII_Thiazole_biosynth_dom"/>
</dbReference>
<dbReference type="Proteomes" id="UP000218767">
    <property type="component" value="Unassembled WGS sequence"/>
</dbReference>
<feature type="domain" description="Rhodanese" evidence="1">
    <location>
        <begin position="16"/>
        <end position="67"/>
    </location>
</feature>
<evidence type="ECO:0000313" key="3">
    <source>
        <dbReference type="Proteomes" id="UP000218767"/>
    </source>
</evidence>
<protein>
    <recommendedName>
        <fullName evidence="1">Rhodanese domain-containing protein</fullName>
    </recommendedName>
</protein>
<dbReference type="NCBIfam" id="TIGR04271">
    <property type="entry name" value="ThiI_C_thiazole"/>
    <property type="match status" value="1"/>
</dbReference>
<evidence type="ECO:0000259" key="1">
    <source>
        <dbReference type="PROSITE" id="PS50206"/>
    </source>
</evidence>
<dbReference type="SUPFAM" id="SSF52821">
    <property type="entry name" value="Rhodanese/Cell cycle control phosphatase"/>
    <property type="match status" value="1"/>
</dbReference>
<dbReference type="InterPro" id="IPR001763">
    <property type="entry name" value="Rhodanese-like_dom"/>
</dbReference>
<name>A0A2A4XGE2_9GAMM</name>
<comment type="caution">
    <text evidence="2">The sequence shown here is derived from an EMBL/GenBank/DDBJ whole genome shotgun (WGS) entry which is preliminary data.</text>
</comment>
<dbReference type="Pfam" id="PF00581">
    <property type="entry name" value="Rhodanese"/>
    <property type="match status" value="1"/>
</dbReference>
<organism evidence="2 3">
    <name type="scientific">SAR86 cluster bacterium</name>
    <dbReference type="NCBI Taxonomy" id="2030880"/>
    <lineage>
        <taxon>Bacteria</taxon>
        <taxon>Pseudomonadati</taxon>
        <taxon>Pseudomonadota</taxon>
        <taxon>Gammaproteobacteria</taxon>
        <taxon>SAR86 cluster</taxon>
    </lineage>
</organism>
<dbReference type="Gene3D" id="3.40.250.10">
    <property type="entry name" value="Rhodanese-like domain"/>
    <property type="match status" value="1"/>
</dbReference>